<accession>D8SW26</accession>
<evidence type="ECO:0000259" key="4">
    <source>
        <dbReference type="Pfam" id="PF24057"/>
    </source>
</evidence>
<evidence type="ECO:0000313" key="5">
    <source>
        <dbReference type="EMBL" id="EFJ11350.1"/>
    </source>
</evidence>
<dbReference type="eggNOG" id="KOG2088">
    <property type="taxonomic scope" value="Eukaryota"/>
</dbReference>
<feature type="compositionally biased region" description="Polar residues" evidence="1">
    <location>
        <begin position="625"/>
        <end position="639"/>
    </location>
</feature>
<dbReference type="Gramene" id="EFJ11350">
    <property type="protein sequence ID" value="EFJ11350"/>
    <property type="gene ID" value="SELMODRAFT_426338"/>
</dbReference>
<organism evidence="6">
    <name type="scientific">Selaginella moellendorffii</name>
    <name type="common">Spikemoss</name>
    <dbReference type="NCBI Taxonomy" id="88036"/>
    <lineage>
        <taxon>Eukaryota</taxon>
        <taxon>Viridiplantae</taxon>
        <taxon>Streptophyta</taxon>
        <taxon>Embryophyta</taxon>
        <taxon>Tracheophyta</taxon>
        <taxon>Lycopodiopsida</taxon>
        <taxon>Selaginellales</taxon>
        <taxon>Selaginellaceae</taxon>
        <taxon>Selaginella</taxon>
    </lineage>
</organism>
<dbReference type="Proteomes" id="UP000001514">
    <property type="component" value="Unassembled WGS sequence"/>
</dbReference>
<feature type="domain" description="Fungal lipase-type" evidence="3">
    <location>
        <begin position="415"/>
        <end position="565"/>
    </location>
</feature>
<evidence type="ECO:0000256" key="1">
    <source>
        <dbReference type="SAM" id="MobiDB-lite"/>
    </source>
</evidence>
<sequence>MADAHRHHHEEERQEEDEGGGGGDEQILHSSKGCCRFLLSLRALVVVTLVLHLGISALGTAMAVVSSSSSGCPRSLLVAAALVASGACARVAWVVGTGLCQAATAVTMIAEEHVPASRRRTSGATSAAIRIGRRVRNKQCGFSSLFSSLCSCSSTDLVTSFQTGGACYLTILAVRNARSSFCFPGPDAAALLRDTLVILPIATWLLVLVQCCVGSDVLSWRSLYEMQHEAWRAHYREIFDRGIRELLCCLGRSRYLTTMDEDEVDTVAALLGDLVAYRAAGASHLEFLAGVALLRTRKSKPPVPKDLPPAPGPLVTEAALLHPYAVAAYTGPLLDIGRTPLLFPCAWMYRQGLLSLWNRRRSPSVDGDNWWRGHATAFLRAARLPAEALLKGRIHQRNRETVYFVIELKELKLVVVAVRGTETPEDLLTDGLGRECILADTDFQGLFMSGHLSDTAKREISSSNPHYGHAGVVAAARELAFELDSPEDNPELSGSSRSSKKTGFLTSILGPGGKCEGFSLRFTGHSLGGSIAVMAGMMLWHRFPNLHTYGYGVLPCVDAVIAEACSPFFASRMSVASLMRLRAASLRALAADSDTSESAVIARVARRLFGSWRRGKASNGGADGKTSNGGATNEDSNPSPGGATQYKRGKCGHKLKGGAFLCYHACHCVMGMPKGAHGSSTVVMGRPVGSTANGSVNGNGGKLEATKVVSGEVTVEENGSDGMVASLDAGSRDKNSKTRDARDVRGDELGSSGEFLRGVVSGELLSNGIPGQGENGLVGFKPGSDLQEIWPVELVMPGLVIHLVRVPDEAPGSSSSWFARRRKKQHRAILRDRDDFRDLVVSPSMFLDHMPWRCQRGLNDVLKQVCTRPLHADAESQDIEVDGF</sequence>
<proteinExistence type="predicted"/>
<dbReference type="CDD" id="cd00519">
    <property type="entry name" value="Lipase_3"/>
    <property type="match status" value="1"/>
</dbReference>
<dbReference type="InParanoid" id="D8SW26"/>
<dbReference type="PANTHER" id="PTHR47030">
    <property type="entry name" value="LIPASE CLASS 3 FAMILY PROTEIN"/>
    <property type="match status" value="1"/>
</dbReference>
<dbReference type="SUPFAM" id="SSF53474">
    <property type="entry name" value="alpha/beta-Hydrolases"/>
    <property type="match status" value="1"/>
</dbReference>
<feature type="region of interest" description="Disordered" evidence="1">
    <location>
        <begin position="615"/>
        <end position="647"/>
    </location>
</feature>
<gene>
    <name evidence="5" type="ORF">SELMODRAFT_426338</name>
</gene>
<dbReference type="GO" id="GO:0006629">
    <property type="term" value="P:lipid metabolic process"/>
    <property type="evidence" value="ECO:0007669"/>
    <property type="project" value="InterPro"/>
</dbReference>
<feature type="region of interest" description="Disordered" evidence="1">
    <location>
        <begin position="1"/>
        <end position="25"/>
    </location>
</feature>
<dbReference type="KEGG" id="smo:SELMODRAFT_426338"/>
<keyword evidence="2" id="KW-1133">Transmembrane helix</keyword>
<dbReference type="AlphaFoldDB" id="D8SW26"/>
<evidence type="ECO:0000313" key="6">
    <source>
        <dbReference type="Proteomes" id="UP000001514"/>
    </source>
</evidence>
<dbReference type="Pfam" id="PF24057">
    <property type="entry name" value="DUF7358"/>
    <property type="match status" value="1"/>
</dbReference>
<dbReference type="FunCoup" id="D8SW26">
    <property type="interactions" value="1478"/>
</dbReference>
<dbReference type="Gene3D" id="3.40.50.1820">
    <property type="entry name" value="alpha/beta hydrolase"/>
    <property type="match status" value="1"/>
</dbReference>
<dbReference type="Pfam" id="PF01764">
    <property type="entry name" value="Lipase_3"/>
    <property type="match status" value="1"/>
</dbReference>
<keyword evidence="2" id="KW-0812">Transmembrane</keyword>
<keyword evidence="2" id="KW-0472">Membrane</keyword>
<dbReference type="InterPro" id="IPR029058">
    <property type="entry name" value="AB_hydrolase_fold"/>
</dbReference>
<name>D8SW26_SELML</name>
<evidence type="ECO:0000259" key="3">
    <source>
        <dbReference type="Pfam" id="PF01764"/>
    </source>
</evidence>
<evidence type="ECO:0000256" key="2">
    <source>
        <dbReference type="SAM" id="Phobius"/>
    </source>
</evidence>
<dbReference type="InterPro" id="IPR055782">
    <property type="entry name" value="DUF7358"/>
</dbReference>
<feature type="transmembrane region" description="Helical" evidence="2">
    <location>
        <begin position="76"/>
        <end position="96"/>
    </location>
</feature>
<dbReference type="HOGENOM" id="CLU_013235_0_0_1"/>
<keyword evidence="6" id="KW-1185">Reference proteome</keyword>
<protein>
    <submittedName>
        <fullName evidence="5">Uncharacterized protein</fullName>
    </submittedName>
</protein>
<dbReference type="STRING" id="88036.D8SW26"/>
<dbReference type="EMBL" id="GL377647">
    <property type="protein sequence ID" value="EFJ11350.1"/>
    <property type="molecule type" value="Genomic_DNA"/>
</dbReference>
<feature type="compositionally biased region" description="Basic and acidic residues" evidence="1">
    <location>
        <begin position="730"/>
        <end position="746"/>
    </location>
</feature>
<dbReference type="PANTHER" id="PTHR47030:SF2">
    <property type="entry name" value="LIPASE CLASS 3 FAMILY PROTEIN"/>
    <property type="match status" value="1"/>
</dbReference>
<dbReference type="InterPro" id="IPR002921">
    <property type="entry name" value="Fungal_lipase-type"/>
</dbReference>
<feature type="domain" description="DUF7358" evidence="4">
    <location>
        <begin position="40"/>
        <end position="277"/>
    </location>
</feature>
<reference evidence="5 6" key="1">
    <citation type="journal article" date="2011" name="Science">
        <title>The Selaginella genome identifies genetic changes associated with the evolution of vascular plants.</title>
        <authorList>
            <person name="Banks J.A."/>
            <person name="Nishiyama T."/>
            <person name="Hasebe M."/>
            <person name="Bowman J.L."/>
            <person name="Gribskov M."/>
            <person name="dePamphilis C."/>
            <person name="Albert V.A."/>
            <person name="Aono N."/>
            <person name="Aoyama T."/>
            <person name="Ambrose B.A."/>
            <person name="Ashton N.W."/>
            <person name="Axtell M.J."/>
            <person name="Barker E."/>
            <person name="Barker M.S."/>
            <person name="Bennetzen J.L."/>
            <person name="Bonawitz N.D."/>
            <person name="Chapple C."/>
            <person name="Cheng C."/>
            <person name="Correa L.G."/>
            <person name="Dacre M."/>
            <person name="DeBarry J."/>
            <person name="Dreyer I."/>
            <person name="Elias M."/>
            <person name="Engstrom E.M."/>
            <person name="Estelle M."/>
            <person name="Feng L."/>
            <person name="Finet C."/>
            <person name="Floyd S.K."/>
            <person name="Frommer W.B."/>
            <person name="Fujita T."/>
            <person name="Gramzow L."/>
            <person name="Gutensohn M."/>
            <person name="Harholt J."/>
            <person name="Hattori M."/>
            <person name="Heyl A."/>
            <person name="Hirai T."/>
            <person name="Hiwatashi Y."/>
            <person name="Ishikawa M."/>
            <person name="Iwata M."/>
            <person name="Karol K.G."/>
            <person name="Koehler B."/>
            <person name="Kolukisaoglu U."/>
            <person name="Kubo M."/>
            <person name="Kurata T."/>
            <person name="Lalonde S."/>
            <person name="Li K."/>
            <person name="Li Y."/>
            <person name="Litt A."/>
            <person name="Lyons E."/>
            <person name="Manning G."/>
            <person name="Maruyama T."/>
            <person name="Michael T.P."/>
            <person name="Mikami K."/>
            <person name="Miyazaki S."/>
            <person name="Morinaga S."/>
            <person name="Murata T."/>
            <person name="Mueller-Roeber B."/>
            <person name="Nelson D.R."/>
            <person name="Obara M."/>
            <person name="Oguri Y."/>
            <person name="Olmstead R.G."/>
            <person name="Onodera N."/>
            <person name="Petersen B.L."/>
            <person name="Pils B."/>
            <person name="Prigge M."/>
            <person name="Rensing S.A."/>
            <person name="Riano-Pachon D.M."/>
            <person name="Roberts A.W."/>
            <person name="Sato Y."/>
            <person name="Scheller H.V."/>
            <person name="Schulz B."/>
            <person name="Schulz C."/>
            <person name="Shakirov E.V."/>
            <person name="Shibagaki N."/>
            <person name="Shinohara N."/>
            <person name="Shippen D.E."/>
            <person name="Soerensen I."/>
            <person name="Sotooka R."/>
            <person name="Sugimoto N."/>
            <person name="Sugita M."/>
            <person name="Sumikawa N."/>
            <person name="Tanurdzic M."/>
            <person name="Theissen G."/>
            <person name="Ulvskov P."/>
            <person name="Wakazuki S."/>
            <person name="Weng J.K."/>
            <person name="Willats W.W."/>
            <person name="Wipf D."/>
            <person name="Wolf P.G."/>
            <person name="Yang L."/>
            <person name="Zimmer A.D."/>
            <person name="Zhu Q."/>
            <person name="Mitros T."/>
            <person name="Hellsten U."/>
            <person name="Loque D."/>
            <person name="Otillar R."/>
            <person name="Salamov A."/>
            <person name="Schmutz J."/>
            <person name="Shapiro H."/>
            <person name="Lindquist E."/>
            <person name="Lucas S."/>
            <person name="Rokhsar D."/>
            <person name="Grigoriev I.V."/>
        </authorList>
    </citation>
    <scope>NUCLEOTIDE SEQUENCE [LARGE SCALE GENOMIC DNA]</scope>
</reference>
<dbReference type="OMA" id="EPPYKAF"/>
<feature type="region of interest" description="Disordered" evidence="1">
    <location>
        <begin position="722"/>
        <end position="746"/>
    </location>
</feature>
<feature type="transmembrane region" description="Helical" evidence="2">
    <location>
        <begin position="41"/>
        <end position="64"/>
    </location>
</feature>